<dbReference type="Gene3D" id="3.40.50.2300">
    <property type="match status" value="1"/>
</dbReference>
<dbReference type="Pfam" id="PF00072">
    <property type="entry name" value="Response_reg"/>
    <property type="match status" value="1"/>
</dbReference>
<feature type="domain" description="Response regulatory" evidence="6">
    <location>
        <begin position="48"/>
        <end position="161"/>
    </location>
</feature>
<name>A0ABV9XL43_9ACTN</name>
<evidence type="ECO:0000259" key="5">
    <source>
        <dbReference type="PROSITE" id="PS50043"/>
    </source>
</evidence>
<feature type="modified residue" description="4-aspartylphosphate" evidence="3">
    <location>
        <position position="99"/>
    </location>
</feature>
<dbReference type="InterPro" id="IPR039420">
    <property type="entry name" value="WalR-like"/>
</dbReference>
<dbReference type="RefSeq" id="WP_345689627.1">
    <property type="nucleotide sequence ID" value="NZ_BAABIT010000001.1"/>
</dbReference>
<dbReference type="PROSITE" id="PS50043">
    <property type="entry name" value="HTH_LUXR_2"/>
    <property type="match status" value="1"/>
</dbReference>
<keyword evidence="1 3" id="KW-0597">Phosphoprotein</keyword>
<feature type="domain" description="HTH luxR-type" evidence="5">
    <location>
        <begin position="223"/>
        <end position="288"/>
    </location>
</feature>
<dbReference type="InterPro" id="IPR001789">
    <property type="entry name" value="Sig_transdc_resp-reg_receiver"/>
</dbReference>
<feature type="compositionally biased region" description="Pro residues" evidence="4">
    <location>
        <begin position="31"/>
        <end position="44"/>
    </location>
</feature>
<gene>
    <name evidence="7" type="ORF">ACFPM3_28700</name>
</gene>
<accession>A0ABV9XL43</accession>
<dbReference type="PRINTS" id="PR00038">
    <property type="entry name" value="HTHLUXR"/>
</dbReference>
<dbReference type="Pfam" id="PF00196">
    <property type="entry name" value="GerE"/>
    <property type="match status" value="1"/>
</dbReference>
<evidence type="ECO:0000256" key="2">
    <source>
        <dbReference type="ARBA" id="ARBA00023125"/>
    </source>
</evidence>
<dbReference type="SUPFAM" id="SSF52172">
    <property type="entry name" value="CheY-like"/>
    <property type="match status" value="1"/>
</dbReference>
<dbReference type="InterPro" id="IPR000792">
    <property type="entry name" value="Tscrpt_reg_LuxR_C"/>
</dbReference>
<dbReference type="SMART" id="SM00421">
    <property type="entry name" value="HTH_LUXR"/>
    <property type="match status" value="1"/>
</dbReference>
<evidence type="ECO:0000256" key="4">
    <source>
        <dbReference type="SAM" id="MobiDB-lite"/>
    </source>
</evidence>
<dbReference type="InterPro" id="IPR016032">
    <property type="entry name" value="Sig_transdc_resp-reg_C-effctor"/>
</dbReference>
<dbReference type="Proteomes" id="UP001595829">
    <property type="component" value="Unassembled WGS sequence"/>
</dbReference>
<feature type="region of interest" description="Disordered" evidence="4">
    <location>
        <begin position="1"/>
        <end position="45"/>
    </location>
</feature>
<reference evidence="8" key="1">
    <citation type="journal article" date="2019" name="Int. J. Syst. Evol. Microbiol.">
        <title>The Global Catalogue of Microorganisms (GCM) 10K type strain sequencing project: providing services to taxonomists for standard genome sequencing and annotation.</title>
        <authorList>
            <consortium name="The Broad Institute Genomics Platform"/>
            <consortium name="The Broad Institute Genome Sequencing Center for Infectious Disease"/>
            <person name="Wu L."/>
            <person name="Ma J."/>
        </authorList>
    </citation>
    <scope>NUCLEOTIDE SEQUENCE [LARGE SCALE GENOMIC DNA]</scope>
    <source>
        <strain evidence="8">CGMCC 4.1648</strain>
    </source>
</reference>
<dbReference type="InterPro" id="IPR011006">
    <property type="entry name" value="CheY-like_superfamily"/>
</dbReference>
<dbReference type="SMART" id="SM00448">
    <property type="entry name" value="REC"/>
    <property type="match status" value="1"/>
</dbReference>
<evidence type="ECO:0000256" key="1">
    <source>
        <dbReference type="ARBA" id="ARBA00022553"/>
    </source>
</evidence>
<dbReference type="SUPFAM" id="SSF46894">
    <property type="entry name" value="C-terminal effector domain of the bipartite response regulators"/>
    <property type="match status" value="1"/>
</dbReference>
<proteinExistence type="predicted"/>
<evidence type="ECO:0000313" key="8">
    <source>
        <dbReference type="Proteomes" id="UP001595829"/>
    </source>
</evidence>
<dbReference type="PROSITE" id="PS00622">
    <property type="entry name" value="HTH_LUXR_1"/>
    <property type="match status" value="1"/>
</dbReference>
<protein>
    <submittedName>
        <fullName evidence="7">Response regulator</fullName>
    </submittedName>
</protein>
<dbReference type="EMBL" id="JBHSJD010000024">
    <property type="protein sequence ID" value="MFC5026116.1"/>
    <property type="molecule type" value="Genomic_DNA"/>
</dbReference>
<evidence type="ECO:0000256" key="3">
    <source>
        <dbReference type="PROSITE-ProRule" id="PRU00169"/>
    </source>
</evidence>
<organism evidence="7 8">
    <name type="scientific">Streptomyces coeruleoprunus</name>
    <dbReference type="NCBI Taxonomy" id="285563"/>
    <lineage>
        <taxon>Bacteria</taxon>
        <taxon>Bacillati</taxon>
        <taxon>Actinomycetota</taxon>
        <taxon>Actinomycetes</taxon>
        <taxon>Kitasatosporales</taxon>
        <taxon>Streptomycetaceae</taxon>
        <taxon>Streptomyces</taxon>
    </lineage>
</organism>
<dbReference type="PROSITE" id="PS50110">
    <property type="entry name" value="RESPONSE_REGULATORY"/>
    <property type="match status" value="1"/>
</dbReference>
<comment type="caution">
    <text evidence="7">The sequence shown here is derived from an EMBL/GenBank/DDBJ whole genome shotgun (WGS) entry which is preliminary data.</text>
</comment>
<evidence type="ECO:0000259" key="6">
    <source>
        <dbReference type="PROSITE" id="PS50110"/>
    </source>
</evidence>
<dbReference type="CDD" id="cd06170">
    <property type="entry name" value="LuxR_C_like"/>
    <property type="match status" value="1"/>
</dbReference>
<dbReference type="PANTHER" id="PTHR43214">
    <property type="entry name" value="TWO-COMPONENT RESPONSE REGULATOR"/>
    <property type="match status" value="1"/>
</dbReference>
<feature type="compositionally biased region" description="Low complexity" evidence="4">
    <location>
        <begin position="21"/>
        <end position="30"/>
    </location>
</feature>
<evidence type="ECO:0000313" key="7">
    <source>
        <dbReference type="EMBL" id="MFC5026116.1"/>
    </source>
</evidence>
<sequence length="296" mass="31154">MPDDVHVSQHTSAHPTPLSSPPAADVRAAPAPAPGQEPPTPLPLPHLRVVVADDNAVVRAGLTALLSGRDDIEVCAEAADGREAYEAAVRHRPDVVLLDVRMPGVDGLSALPHLARLAPVLMTTYSGEPDVVRAALRLGACGYLVHGEFTPAELTDAVRAVRQGKPYFTHTASMALLTGGVSAPAYPPTGNNSHDRPTPLFPRGNSASLTGVEFAEDPSLPQVDVGHSLLSQREVEVMDLIASGMTNQQIAATCFISHKTVKNHINRIFAKLHAESRGQAIAIWHSLGKGGATSHG</sequence>
<keyword evidence="2" id="KW-0238">DNA-binding</keyword>
<dbReference type="InterPro" id="IPR058245">
    <property type="entry name" value="NreC/VraR/RcsB-like_REC"/>
</dbReference>
<keyword evidence="8" id="KW-1185">Reference proteome</keyword>
<dbReference type="CDD" id="cd17535">
    <property type="entry name" value="REC_NarL-like"/>
    <property type="match status" value="1"/>
</dbReference>